<evidence type="ECO:0000256" key="5">
    <source>
        <dbReference type="ARBA" id="ARBA00023136"/>
    </source>
</evidence>
<evidence type="ECO:0000256" key="4">
    <source>
        <dbReference type="ARBA" id="ARBA00022990"/>
    </source>
</evidence>
<gene>
    <name evidence="7" type="primary">C6H3orf33</name>
</gene>
<dbReference type="CTD" id="126039722"/>
<evidence type="ECO:0000256" key="1">
    <source>
        <dbReference type="ARBA" id="ARBA00004167"/>
    </source>
</evidence>
<keyword evidence="2" id="KW-0812">Transmembrane</keyword>
<evidence type="ECO:0000256" key="2">
    <source>
        <dbReference type="ARBA" id="ARBA00022692"/>
    </source>
</evidence>
<sequence length="241" mass="27761">MAGQEGGQPRNYIARLSEWADAHLSLIRNISTGMAIAGVILLAKSVKLTTKFTNALEIPIEFIEKNVKLRGRLHQITEQGLEIEHIPIVIPIISSLQRRWHTDGLLLVRLAGVQLTPDGTIWLKEELKPSQMMWFQLLGRKDSILDCLVVVNKGRFSSICLNEEILRQGLGRTARVEGLTHESQIYWKLHKRLLQAELKAVKRNKGIWKEATFLEKLREQLNDNKFMQKLKQFATWLRIRL</sequence>
<dbReference type="GO" id="GO:0005615">
    <property type="term" value="C:extracellular space"/>
    <property type="evidence" value="ECO:0007669"/>
    <property type="project" value="TreeGrafter"/>
</dbReference>
<dbReference type="KEGG" id="emc:129332376"/>
<dbReference type="SUPFAM" id="SSF50199">
    <property type="entry name" value="Staphylococcal nuclease"/>
    <property type="match status" value="1"/>
</dbReference>
<comment type="subcellular location">
    <subcellularLocation>
        <location evidence="1">Membrane</location>
        <topology evidence="1">Single-pass membrane protein</topology>
    </subcellularLocation>
</comment>
<dbReference type="PANTHER" id="PTHR28434:SF1">
    <property type="entry name" value="PROTEIN C3ORF33"/>
    <property type="match status" value="1"/>
</dbReference>
<dbReference type="PANTHER" id="PTHR28434">
    <property type="entry name" value="PROTEIN C3ORF33"/>
    <property type="match status" value="1"/>
</dbReference>
<dbReference type="Gene3D" id="2.40.50.90">
    <property type="match status" value="1"/>
</dbReference>
<proteinExistence type="predicted"/>
<evidence type="ECO:0000256" key="3">
    <source>
        <dbReference type="ARBA" id="ARBA00022989"/>
    </source>
</evidence>
<evidence type="ECO:0000313" key="7">
    <source>
        <dbReference type="RefSeq" id="XP_054839432.1"/>
    </source>
</evidence>
<dbReference type="GeneID" id="129332376"/>
<protein>
    <submittedName>
        <fullName evidence="7">Protein C3orf33 homolog</fullName>
    </submittedName>
</protein>
<accession>A0AA97L4C3</accession>
<dbReference type="Proteomes" id="UP001190640">
    <property type="component" value="Chromosome 6"/>
</dbReference>
<keyword evidence="6" id="KW-1185">Reference proteome</keyword>
<evidence type="ECO:0000313" key="6">
    <source>
        <dbReference type="Proteomes" id="UP001190640"/>
    </source>
</evidence>
<dbReference type="AlphaFoldDB" id="A0AA97L4C3"/>
<name>A0AA97L4C3_EUBMA</name>
<dbReference type="RefSeq" id="XP_054839432.1">
    <property type="nucleotide sequence ID" value="XM_054983457.1"/>
</dbReference>
<keyword evidence="5" id="KW-0472">Membrane</keyword>
<dbReference type="InterPro" id="IPR042421">
    <property type="entry name" value="C3orf33-like"/>
</dbReference>
<keyword evidence="3" id="KW-1133">Transmembrane helix</keyword>
<dbReference type="InterPro" id="IPR035437">
    <property type="entry name" value="SNase_OB-fold_sf"/>
</dbReference>
<dbReference type="GO" id="GO:0016020">
    <property type="term" value="C:membrane"/>
    <property type="evidence" value="ECO:0007669"/>
    <property type="project" value="UniProtKB-SubCell"/>
</dbReference>
<reference evidence="7" key="1">
    <citation type="submission" date="2025-08" db="UniProtKB">
        <authorList>
            <consortium name="RefSeq"/>
        </authorList>
    </citation>
    <scope>IDENTIFICATION</scope>
    <source>
        <tissue evidence="7">Blood</tissue>
    </source>
</reference>
<organism evidence="6 7">
    <name type="scientific">Eublepharis macularius</name>
    <name type="common">Leopard gecko</name>
    <name type="synonym">Cyrtodactylus macularius</name>
    <dbReference type="NCBI Taxonomy" id="481883"/>
    <lineage>
        <taxon>Eukaryota</taxon>
        <taxon>Metazoa</taxon>
        <taxon>Chordata</taxon>
        <taxon>Craniata</taxon>
        <taxon>Vertebrata</taxon>
        <taxon>Euteleostomi</taxon>
        <taxon>Lepidosauria</taxon>
        <taxon>Squamata</taxon>
        <taxon>Bifurcata</taxon>
        <taxon>Gekkota</taxon>
        <taxon>Eublepharidae</taxon>
        <taxon>Eublepharinae</taxon>
        <taxon>Eublepharis</taxon>
    </lineage>
</organism>
<keyword evidence="4" id="KW-0007">Acetylation</keyword>
<dbReference type="FunFam" id="2.40.50.90:FF:000024">
    <property type="entry name" value="Chromosome 3 C3orf33 homolog"/>
    <property type="match status" value="1"/>
</dbReference>